<evidence type="ECO:0000256" key="12">
    <source>
        <dbReference type="ARBA" id="ARBA00023242"/>
    </source>
</evidence>
<name>A0A1Y1IHI9_KLENI</name>
<evidence type="ECO:0000256" key="11">
    <source>
        <dbReference type="ARBA" id="ARBA00023212"/>
    </source>
</evidence>
<dbReference type="PANTHER" id="PTHR21660">
    <property type="entry name" value="THIOESTERASE SUPERFAMILY MEMBER-RELATED"/>
    <property type="match status" value="1"/>
</dbReference>
<dbReference type="InterPro" id="IPR003736">
    <property type="entry name" value="PAAI_dom"/>
</dbReference>
<evidence type="ECO:0000313" key="20">
    <source>
        <dbReference type="EMBL" id="GAQ90340.1"/>
    </source>
</evidence>
<dbReference type="NCBIfam" id="TIGR00369">
    <property type="entry name" value="unchar_dom_1"/>
    <property type="match status" value="1"/>
</dbReference>
<protein>
    <recommendedName>
        <fullName evidence="16">Acyl-coenzyme A thioesterase 13</fullName>
    </recommendedName>
    <alternativeName>
        <fullName evidence="17">Hotdog-fold thioesterase superfamily member 2</fullName>
    </alternativeName>
    <alternativeName>
        <fullName evidence="18">Thioesterase superfamily member 2</fullName>
    </alternativeName>
</protein>
<evidence type="ECO:0000256" key="6">
    <source>
        <dbReference type="ARBA" id="ARBA00022490"/>
    </source>
</evidence>
<dbReference type="STRING" id="105231.A0A1Y1IHI9"/>
<dbReference type="Proteomes" id="UP000054558">
    <property type="component" value="Unassembled WGS sequence"/>
</dbReference>
<dbReference type="GO" id="GO:0047617">
    <property type="term" value="F:fatty acyl-CoA hydrolase activity"/>
    <property type="evidence" value="ECO:0000318"/>
    <property type="project" value="GO_Central"/>
</dbReference>
<gene>
    <name evidence="20" type="ORF">KFL_006290050</name>
</gene>
<keyword evidence="10" id="KW-0496">Mitochondrion</keyword>
<dbReference type="GO" id="GO:0005819">
    <property type="term" value="C:spindle"/>
    <property type="evidence" value="ECO:0007669"/>
    <property type="project" value="UniProtKB-SubCell"/>
</dbReference>
<comment type="subunit">
    <text evidence="15">Homotetramer. Interacts with PCTP.</text>
</comment>
<proteinExistence type="inferred from homology"/>
<evidence type="ECO:0000256" key="5">
    <source>
        <dbReference type="ARBA" id="ARBA00008324"/>
    </source>
</evidence>
<evidence type="ECO:0000256" key="7">
    <source>
        <dbReference type="ARBA" id="ARBA00022801"/>
    </source>
</evidence>
<evidence type="ECO:0000256" key="16">
    <source>
        <dbReference type="ARBA" id="ARBA00067273"/>
    </source>
</evidence>
<comment type="similarity">
    <text evidence="5">Belongs to the thioesterase PaaI family.</text>
</comment>
<evidence type="ECO:0000256" key="8">
    <source>
        <dbReference type="ARBA" id="ARBA00022990"/>
    </source>
</evidence>
<comment type="subcellular location">
    <subcellularLocation>
        <location evidence="3">Cytoplasm</location>
        <location evidence="3">Cytoskeleton</location>
        <location evidence="3">Spindle</location>
    </subcellularLocation>
    <subcellularLocation>
        <location evidence="4">Cytoplasm</location>
        <location evidence="4">Cytosol</location>
    </subcellularLocation>
    <subcellularLocation>
        <location evidence="2">Mitochondrion</location>
    </subcellularLocation>
    <subcellularLocation>
        <location evidence="1">Nucleus</location>
    </subcellularLocation>
</comment>
<evidence type="ECO:0000313" key="21">
    <source>
        <dbReference type="Proteomes" id="UP000054558"/>
    </source>
</evidence>
<keyword evidence="7" id="KW-0378">Hydrolase</keyword>
<dbReference type="OMA" id="IIDWAGG"/>
<evidence type="ECO:0000256" key="10">
    <source>
        <dbReference type="ARBA" id="ARBA00023128"/>
    </source>
</evidence>
<organism evidence="20 21">
    <name type="scientific">Klebsormidium nitens</name>
    <name type="common">Green alga</name>
    <name type="synonym">Ulothrix nitens</name>
    <dbReference type="NCBI Taxonomy" id="105231"/>
    <lineage>
        <taxon>Eukaryota</taxon>
        <taxon>Viridiplantae</taxon>
        <taxon>Streptophyta</taxon>
        <taxon>Klebsormidiophyceae</taxon>
        <taxon>Klebsormidiales</taxon>
        <taxon>Klebsormidiaceae</taxon>
        <taxon>Klebsormidium</taxon>
    </lineage>
</organism>
<evidence type="ECO:0000256" key="18">
    <source>
        <dbReference type="ARBA" id="ARBA00083956"/>
    </source>
</evidence>
<dbReference type="OrthoDB" id="46529at2759"/>
<comment type="catalytic activity">
    <reaction evidence="13">
        <text>a fatty acyl-CoA + H2O = a fatty acid + CoA + H(+)</text>
        <dbReference type="Rhea" id="RHEA:16781"/>
        <dbReference type="ChEBI" id="CHEBI:15377"/>
        <dbReference type="ChEBI" id="CHEBI:15378"/>
        <dbReference type="ChEBI" id="CHEBI:28868"/>
        <dbReference type="ChEBI" id="CHEBI:57287"/>
        <dbReference type="ChEBI" id="CHEBI:77636"/>
    </reaction>
    <physiologicalReaction direction="left-to-right" evidence="13">
        <dbReference type="Rhea" id="RHEA:16782"/>
    </physiologicalReaction>
</comment>
<keyword evidence="6" id="KW-0963">Cytoplasm</keyword>
<evidence type="ECO:0000256" key="2">
    <source>
        <dbReference type="ARBA" id="ARBA00004173"/>
    </source>
</evidence>
<dbReference type="InterPro" id="IPR006683">
    <property type="entry name" value="Thioestr_dom"/>
</dbReference>
<dbReference type="PANTHER" id="PTHR21660:SF1">
    <property type="entry name" value="ACYL-COENZYME A THIOESTERASE 13"/>
    <property type="match status" value="1"/>
</dbReference>
<dbReference type="FunFam" id="3.10.129.10:FF:000021">
    <property type="entry name" value="Acyl-coenzyme A thioesterase 13"/>
    <property type="match status" value="1"/>
</dbReference>
<reference evidence="20 21" key="1">
    <citation type="journal article" date="2014" name="Nat. Commun.">
        <title>Klebsormidium flaccidum genome reveals primary factors for plant terrestrial adaptation.</title>
        <authorList>
            <person name="Hori K."/>
            <person name="Maruyama F."/>
            <person name="Fujisawa T."/>
            <person name="Togashi T."/>
            <person name="Yamamoto N."/>
            <person name="Seo M."/>
            <person name="Sato S."/>
            <person name="Yamada T."/>
            <person name="Mori H."/>
            <person name="Tajima N."/>
            <person name="Moriyama T."/>
            <person name="Ikeuchi M."/>
            <person name="Watanabe M."/>
            <person name="Wada H."/>
            <person name="Kobayashi K."/>
            <person name="Saito M."/>
            <person name="Masuda T."/>
            <person name="Sasaki-Sekimoto Y."/>
            <person name="Mashiguchi K."/>
            <person name="Awai K."/>
            <person name="Shimojima M."/>
            <person name="Masuda S."/>
            <person name="Iwai M."/>
            <person name="Nobusawa T."/>
            <person name="Narise T."/>
            <person name="Kondo S."/>
            <person name="Saito H."/>
            <person name="Sato R."/>
            <person name="Murakawa M."/>
            <person name="Ihara Y."/>
            <person name="Oshima-Yamada Y."/>
            <person name="Ohtaka K."/>
            <person name="Satoh M."/>
            <person name="Sonobe K."/>
            <person name="Ishii M."/>
            <person name="Ohtani R."/>
            <person name="Kanamori-Sato M."/>
            <person name="Honoki R."/>
            <person name="Miyazaki D."/>
            <person name="Mochizuki H."/>
            <person name="Umetsu J."/>
            <person name="Higashi K."/>
            <person name="Shibata D."/>
            <person name="Kamiya Y."/>
            <person name="Sato N."/>
            <person name="Nakamura Y."/>
            <person name="Tabata S."/>
            <person name="Ida S."/>
            <person name="Kurokawa K."/>
            <person name="Ohta H."/>
        </authorList>
    </citation>
    <scope>NUCLEOTIDE SEQUENCE [LARGE SCALE GENOMIC DNA]</scope>
    <source>
        <strain evidence="20 21">NIES-2285</strain>
    </source>
</reference>
<sequence>MTPAFSKKDDEDWVDCVPRWLRAMVAATDRSPEEVAEDESAGWPRGFDSMIFGGVKDIQAEKGRVVCTVPVTKLMLNRYGTLHGGCIATMVDVFTTAALWTVGGPPGGVSVDLSIAYMASARAQEDVEIEARVLKVGRSLAVASATVRRKKDGLLLAEGRHTKFVASSPSSKL</sequence>
<evidence type="ECO:0000256" key="13">
    <source>
        <dbReference type="ARBA" id="ARBA00052976"/>
    </source>
</evidence>
<evidence type="ECO:0000256" key="15">
    <source>
        <dbReference type="ARBA" id="ARBA00064709"/>
    </source>
</evidence>
<keyword evidence="11" id="KW-0206">Cytoskeleton</keyword>
<evidence type="ECO:0000256" key="3">
    <source>
        <dbReference type="ARBA" id="ARBA00004186"/>
    </source>
</evidence>
<keyword evidence="8" id="KW-0007">Acetylation</keyword>
<dbReference type="SUPFAM" id="SSF54637">
    <property type="entry name" value="Thioesterase/thiol ester dehydrase-isomerase"/>
    <property type="match status" value="1"/>
</dbReference>
<feature type="domain" description="Thioesterase" evidence="19">
    <location>
        <begin position="79"/>
        <end position="154"/>
    </location>
</feature>
<dbReference type="GO" id="GO:0005634">
    <property type="term" value="C:nucleus"/>
    <property type="evidence" value="ECO:0007669"/>
    <property type="project" value="UniProtKB-SubCell"/>
</dbReference>
<dbReference type="GO" id="GO:0006629">
    <property type="term" value="P:lipid metabolic process"/>
    <property type="evidence" value="ECO:0007669"/>
    <property type="project" value="UniProtKB-KW"/>
</dbReference>
<dbReference type="InterPro" id="IPR029069">
    <property type="entry name" value="HotDog_dom_sf"/>
</dbReference>
<keyword evidence="9" id="KW-0443">Lipid metabolism</keyword>
<evidence type="ECO:0000259" key="19">
    <source>
        <dbReference type="Pfam" id="PF03061"/>
    </source>
</evidence>
<evidence type="ECO:0000256" key="14">
    <source>
        <dbReference type="ARBA" id="ARBA00058205"/>
    </source>
</evidence>
<dbReference type="EMBL" id="DF237578">
    <property type="protein sequence ID" value="GAQ90340.1"/>
    <property type="molecule type" value="Genomic_DNA"/>
</dbReference>
<dbReference type="CDD" id="cd03443">
    <property type="entry name" value="PaaI_thioesterase"/>
    <property type="match status" value="1"/>
</dbReference>
<dbReference type="GO" id="GO:0005739">
    <property type="term" value="C:mitochondrion"/>
    <property type="evidence" value="ECO:0007669"/>
    <property type="project" value="UniProtKB-SubCell"/>
</dbReference>
<evidence type="ECO:0000256" key="4">
    <source>
        <dbReference type="ARBA" id="ARBA00004514"/>
    </source>
</evidence>
<comment type="function">
    <text evidence="14">Catalyzes the hydrolysis of acyl-CoAs into free fatty acids and coenzyme A (CoASH), regulating their respective intracellular levels. Has acyl-CoA thioesterase activity towards medium (C12) and long-chain (C18) fatty acyl-CoA substrates. Can also hydrolyze 3-hydroxyphenylacetyl-CoA and 3,4-dihydroxyphenylacetyl-CoA (in vitro). May play a role in controlling adaptive thermogenesis.</text>
</comment>
<dbReference type="Gene3D" id="3.10.129.10">
    <property type="entry name" value="Hotdog Thioesterase"/>
    <property type="match status" value="1"/>
</dbReference>
<keyword evidence="12" id="KW-0539">Nucleus</keyword>
<keyword evidence="21" id="KW-1185">Reference proteome</keyword>
<evidence type="ECO:0000256" key="9">
    <source>
        <dbReference type="ARBA" id="ARBA00023098"/>
    </source>
</evidence>
<dbReference type="GO" id="GO:0005829">
    <property type="term" value="C:cytosol"/>
    <property type="evidence" value="ECO:0007669"/>
    <property type="project" value="UniProtKB-SubCell"/>
</dbReference>
<evidence type="ECO:0000256" key="17">
    <source>
        <dbReference type="ARBA" id="ARBA00081533"/>
    </source>
</evidence>
<accession>A0A1Y1IHI9</accession>
<dbReference type="Pfam" id="PF03061">
    <property type="entry name" value="4HBT"/>
    <property type="match status" value="1"/>
</dbReference>
<evidence type="ECO:0000256" key="1">
    <source>
        <dbReference type="ARBA" id="ARBA00004123"/>
    </source>
</evidence>
<dbReference type="AlphaFoldDB" id="A0A1Y1IHI9"/>
<dbReference type="InterPro" id="IPR039298">
    <property type="entry name" value="ACOT13"/>
</dbReference>